<dbReference type="EMBL" id="WPHG01000004">
    <property type="protein sequence ID" value="MVA99004.1"/>
    <property type="molecule type" value="Genomic_DNA"/>
</dbReference>
<keyword evidence="11" id="KW-1185">Reference proteome</keyword>
<keyword evidence="5" id="KW-0029">Amino-acid transport</keyword>
<keyword evidence="3" id="KW-1003">Cell membrane</keyword>
<comment type="similarity">
    <text evidence="8">Belongs to the binding-protein-dependent transport system permease family. LivHM subfamily.</text>
</comment>
<keyword evidence="2" id="KW-0813">Transport</keyword>
<dbReference type="GO" id="GO:0006865">
    <property type="term" value="P:amino acid transport"/>
    <property type="evidence" value="ECO:0007669"/>
    <property type="project" value="UniProtKB-KW"/>
</dbReference>
<keyword evidence="4 9" id="KW-0812">Transmembrane</keyword>
<evidence type="ECO:0000256" key="1">
    <source>
        <dbReference type="ARBA" id="ARBA00004651"/>
    </source>
</evidence>
<evidence type="ECO:0000256" key="6">
    <source>
        <dbReference type="ARBA" id="ARBA00022989"/>
    </source>
</evidence>
<dbReference type="AlphaFoldDB" id="A0A844QK88"/>
<dbReference type="GO" id="GO:0022857">
    <property type="term" value="F:transmembrane transporter activity"/>
    <property type="evidence" value="ECO:0007669"/>
    <property type="project" value="InterPro"/>
</dbReference>
<feature type="transmembrane region" description="Helical" evidence="9">
    <location>
        <begin position="60"/>
        <end position="82"/>
    </location>
</feature>
<evidence type="ECO:0000256" key="5">
    <source>
        <dbReference type="ARBA" id="ARBA00022970"/>
    </source>
</evidence>
<proteinExistence type="inferred from homology"/>
<comment type="subcellular location">
    <subcellularLocation>
        <location evidence="1">Cell membrane</location>
        <topology evidence="1">Multi-pass membrane protein</topology>
    </subcellularLocation>
</comment>
<keyword evidence="6 9" id="KW-1133">Transmembrane helix</keyword>
<feature type="transmembrane region" description="Helical" evidence="9">
    <location>
        <begin position="6"/>
        <end position="27"/>
    </location>
</feature>
<dbReference type="GO" id="GO:0005886">
    <property type="term" value="C:plasma membrane"/>
    <property type="evidence" value="ECO:0007669"/>
    <property type="project" value="UniProtKB-SubCell"/>
</dbReference>
<name>A0A844QK88_9HYPH</name>
<keyword evidence="7 9" id="KW-0472">Membrane</keyword>
<dbReference type="Pfam" id="PF02653">
    <property type="entry name" value="BPD_transp_2"/>
    <property type="match status" value="1"/>
</dbReference>
<feature type="transmembrane region" description="Helical" evidence="9">
    <location>
        <begin position="94"/>
        <end position="113"/>
    </location>
</feature>
<evidence type="ECO:0000256" key="3">
    <source>
        <dbReference type="ARBA" id="ARBA00022475"/>
    </source>
</evidence>
<sequence length="284" mass="30149">MAFYTIQILNGLSLAMLLFLIASGLSVIFGLMRIINLAHGSFYLLGGYFGLSVLNQTGNFWLAILVAAAIVAAIGMVLQRVLLERVHGNELGQVLMSFGVLLVISDLALWFWGGLPQTLDRPDFLDGALRFAGLFFPKYRVALIVCGFAVALAIWLIIERTRIGAVIRAGVDDAEMVRAIGFDIKMVFLLVFGAGAALAGAAGVLGGAMLGIYPGADFEVVLQAFAVVVIGGLGSLRGAFVGSLLIGFSDTIGKALLPEFAMFTIFVPMVAMLVIRPEGLFGRA</sequence>
<evidence type="ECO:0000313" key="10">
    <source>
        <dbReference type="EMBL" id="MVA99004.1"/>
    </source>
</evidence>
<reference evidence="10 11" key="1">
    <citation type="submission" date="2019-12" db="EMBL/GenBank/DDBJ databases">
        <title>Nitratireductor arenosus sp. nov., Isolated from sea sand, Jeju island, South Korea.</title>
        <authorList>
            <person name="Kim W."/>
        </authorList>
    </citation>
    <scope>NUCLEOTIDE SEQUENCE [LARGE SCALE GENOMIC DNA]</scope>
    <source>
        <strain evidence="10 11">CAU 1489</strain>
    </source>
</reference>
<evidence type="ECO:0000256" key="9">
    <source>
        <dbReference type="SAM" id="Phobius"/>
    </source>
</evidence>
<feature type="transmembrane region" description="Helical" evidence="9">
    <location>
        <begin position="225"/>
        <end position="248"/>
    </location>
</feature>
<feature type="transmembrane region" description="Helical" evidence="9">
    <location>
        <begin position="139"/>
        <end position="158"/>
    </location>
</feature>
<protein>
    <submittedName>
        <fullName evidence="10">Branched-chain amino acid ABC transporter permease</fullName>
    </submittedName>
</protein>
<gene>
    <name evidence="10" type="ORF">GN330_17285</name>
</gene>
<dbReference type="PANTHER" id="PTHR11795">
    <property type="entry name" value="BRANCHED-CHAIN AMINO ACID TRANSPORT SYSTEM PERMEASE PROTEIN LIVH"/>
    <property type="match status" value="1"/>
</dbReference>
<evidence type="ECO:0000256" key="2">
    <source>
        <dbReference type="ARBA" id="ARBA00022448"/>
    </source>
</evidence>
<dbReference type="InterPro" id="IPR001851">
    <property type="entry name" value="ABC_transp_permease"/>
</dbReference>
<evidence type="ECO:0000256" key="7">
    <source>
        <dbReference type="ARBA" id="ARBA00023136"/>
    </source>
</evidence>
<feature type="transmembrane region" description="Helical" evidence="9">
    <location>
        <begin position="186"/>
        <end position="213"/>
    </location>
</feature>
<dbReference type="Proteomes" id="UP000463224">
    <property type="component" value="Unassembled WGS sequence"/>
</dbReference>
<dbReference type="PANTHER" id="PTHR11795:SF442">
    <property type="entry name" value="ABC TRANSPORTER ATP-BINDING PROTEIN"/>
    <property type="match status" value="1"/>
</dbReference>
<dbReference type="RefSeq" id="WP_156713969.1">
    <property type="nucleotide sequence ID" value="NZ_WPHG01000004.1"/>
</dbReference>
<organism evidence="10 11">
    <name type="scientific">Nitratireductor arenosus</name>
    <dbReference type="NCBI Taxonomy" id="2682096"/>
    <lineage>
        <taxon>Bacteria</taxon>
        <taxon>Pseudomonadati</taxon>
        <taxon>Pseudomonadota</taxon>
        <taxon>Alphaproteobacteria</taxon>
        <taxon>Hyphomicrobiales</taxon>
        <taxon>Phyllobacteriaceae</taxon>
        <taxon>Nitratireductor</taxon>
    </lineage>
</organism>
<dbReference type="InterPro" id="IPR052157">
    <property type="entry name" value="BCAA_transport_permease"/>
</dbReference>
<evidence type="ECO:0000256" key="8">
    <source>
        <dbReference type="ARBA" id="ARBA00037998"/>
    </source>
</evidence>
<dbReference type="CDD" id="cd06582">
    <property type="entry name" value="TM_PBP1_LivH_like"/>
    <property type="match status" value="1"/>
</dbReference>
<evidence type="ECO:0000256" key="4">
    <source>
        <dbReference type="ARBA" id="ARBA00022692"/>
    </source>
</evidence>
<evidence type="ECO:0000313" key="11">
    <source>
        <dbReference type="Proteomes" id="UP000463224"/>
    </source>
</evidence>
<accession>A0A844QK88</accession>
<comment type="caution">
    <text evidence="10">The sequence shown here is derived from an EMBL/GenBank/DDBJ whole genome shotgun (WGS) entry which is preliminary data.</text>
</comment>
<feature type="transmembrane region" description="Helical" evidence="9">
    <location>
        <begin position="255"/>
        <end position="275"/>
    </location>
</feature>